<comment type="catalytic activity">
    <reaction evidence="1">
        <text>Hydrolysis of terminal, non-reducing beta-D-glucosyl residues with release of beta-D-glucose.</text>
        <dbReference type="EC" id="3.2.1.21"/>
    </reaction>
</comment>
<evidence type="ECO:0000256" key="9">
    <source>
        <dbReference type="ARBA" id="ARBA00022833"/>
    </source>
</evidence>
<keyword evidence="13" id="KW-0186">Copper</keyword>
<evidence type="ECO:0000259" key="22">
    <source>
        <dbReference type="SMART" id="SM01217"/>
    </source>
</evidence>
<keyword evidence="14" id="KW-1015">Disulfide bond</keyword>
<evidence type="ECO:0000256" key="10">
    <source>
        <dbReference type="ARBA" id="ARBA00022862"/>
    </source>
</evidence>
<keyword evidence="24" id="KW-1185">Reference proteome</keyword>
<evidence type="ECO:0000256" key="7">
    <source>
        <dbReference type="ARBA" id="ARBA00022723"/>
    </source>
</evidence>
<dbReference type="InterPro" id="IPR036881">
    <property type="entry name" value="Glyco_hydro_3_C_sf"/>
</dbReference>
<keyword evidence="11" id="KW-0136">Cellulose degradation</keyword>
<evidence type="ECO:0000256" key="12">
    <source>
        <dbReference type="ARBA" id="ARBA00023002"/>
    </source>
</evidence>
<dbReference type="GO" id="GO:0008422">
    <property type="term" value="F:beta-glucosidase activity"/>
    <property type="evidence" value="ECO:0007669"/>
    <property type="project" value="UniProtKB-EC"/>
</dbReference>
<evidence type="ECO:0000256" key="11">
    <source>
        <dbReference type="ARBA" id="ARBA00023001"/>
    </source>
</evidence>
<dbReference type="GO" id="GO:0030245">
    <property type="term" value="P:cellulose catabolic process"/>
    <property type="evidence" value="ECO:0007669"/>
    <property type="project" value="UniProtKB-KW"/>
</dbReference>
<dbReference type="InterPro" id="IPR017853">
    <property type="entry name" value="GH"/>
</dbReference>
<gene>
    <name evidence="23" type="ORF">PROFUN_04282</name>
</gene>
<keyword evidence="15" id="KW-0119">Carbohydrate metabolism</keyword>
<evidence type="ECO:0000256" key="1">
    <source>
        <dbReference type="ARBA" id="ARBA00000448"/>
    </source>
</evidence>
<comment type="cofactor">
    <cofactor evidence="3">
        <name>Zn(2+)</name>
        <dbReference type="ChEBI" id="CHEBI:29105"/>
    </cofactor>
</comment>
<evidence type="ECO:0000256" key="19">
    <source>
        <dbReference type="RuleBase" id="RU361161"/>
    </source>
</evidence>
<proteinExistence type="inferred from homology"/>
<dbReference type="PANTHER" id="PTHR42715:SF2">
    <property type="entry name" value="BETA-GLUCOSIDASE F-RELATED"/>
    <property type="match status" value="1"/>
</dbReference>
<dbReference type="FunFam" id="2.60.40.200:FF:000003">
    <property type="entry name" value="Superoxide dismutase [Cu-Zn], chloroplastic"/>
    <property type="match status" value="1"/>
</dbReference>
<keyword evidence="16 19" id="KW-0326">Glycosidase</keyword>
<evidence type="ECO:0000256" key="8">
    <source>
        <dbReference type="ARBA" id="ARBA00022801"/>
    </source>
</evidence>
<dbReference type="InterPro" id="IPR026891">
    <property type="entry name" value="Fn3-like"/>
</dbReference>
<dbReference type="PROSITE" id="PS00087">
    <property type="entry name" value="SOD_CU_ZN_1"/>
    <property type="match status" value="1"/>
</dbReference>
<evidence type="ECO:0000256" key="20">
    <source>
        <dbReference type="SAM" id="MobiDB-lite"/>
    </source>
</evidence>
<dbReference type="InterPro" id="IPR036423">
    <property type="entry name" value="SOD-like_Cu/Zn_dom_sf"/>
</dbReference>
<sequence>MPFAFANLSRTLMQRKTHIALGTAALGSLYLVSLNATARAEETKKPLEAISLLKGEPGHENVKGTVNFKRLDNGRTKITAQVYGLTDGKHGFHVHQLGDLSNGCTSAGPHFNPFKKTHGGPKDNERHVGDLGNIEKLPGKEPAEYSLEDSLIQLDGEHSIIGRSVVVHTNEDDLGRGGFEDSKTTGHAGGRIACGVSVNHCKVRFSRCGRSSAGAKNNLIVSWYGIDKCSFYVHEEFVTLHLDTDSYGQYAVNRYIDYEMGGISQARLAQLLPHCSLGVVLISCFVIMATATRKRNTFVYLSTALLAGGTQLLYHSRGCVYTCEFQRDVAYPPARQTNKTPQGQESIHVRPELDPEKSTSLTTMRTPFLLAILALLISTALSIKGVSPLRSPAFRPAATGAALDDHSFTTKLAWKLAQIKAKTVVANLTQQEKIDLATGVGWMNGPCVGNTPPVSSIKFPGYCLQDSPTGVRFTDHASAFPAGINAASTWDRDLIYARSVAMGQEYKGKGVNIALTPMMNLGRVAKGGRNWEGFGADPYLTAQCAVQSILGIQSVGVMANAKHYIANEQEHFRTTSSSNLDDRTTHELYALPFLYSVRAGVGSFMCSYNLVNNTYACENPRSLNEILKQEFNFKGFVMSDWAATMSTLSVNAGLDMTMPGDVTMGSGNSYFGKNLSEAIDAGKVEKSRLDDMAVRILTPWYLLGQDKNFPETNLNSFNRSLSKHVNVAGDHHKIIRQIGAASNVLLKNKNNALPLTYAPGERNVKFGVIGSDAGPSQHGPNACTDHGCDDGTLAQGWGSGTTDFPYLITPLEAINSRAREHQLSVDHCLDDYDYVRAKDVAANSETAIVFVNSNSGEQYITFDGNEGDRNNMSLWHNGDDLINAVASVNPNTVVVIHSVGPVLMPWIDNPNVTAVVLAHLPGQESGNSLADVLFGDVNPSGRLIYTIGKSEKDYGTEIVYESTSAIPQVDYTEGLFIDYRHFDKMNIEPTFPFGFGLSYTNFKYANLRVLKNSGNFTVSDSNKAMVEATFEVTNTGPHDGHEVAQLYLAYPETANEPPKQLRGFDRVYIRAGKTVSVTLRMTPLDFAVWNTEQQQWKHESGKYTVHIGASSRDLPLSSDLNL</sequence>
<accession>A0A2P6NVC6</accession>
<evidence type="ECO:0000256" key="16">
    <source>
        <dbReference type="ARBA" id="ARBA00023295"/>
    </source>
</evidence>
<dbReference type="InterPro" id="IPR018152">
    <property type="entry name" value="SOD_Cu/Zn_BS"/>
</dbReference>
<dbReference type="SMART" id="SM01217">
    <property type="entry name" value="Fn3_like"/>
    <property type="match status" value="1"/>
</dbReference>
<dbReference type="CDD" id="cd00305">
    <property type="entry name" value="Cu-Zn_Superoxide_Dismutase"/>
    <property type="match status" value="1"/>
</dbReference>
<dbReference type="Pfam" id="PF01915">
    <property type="entry name" value="Glyco_hydro_3_C"/>
    <property type="match status" value="1"/>
</dbReference>
<dbReference type="Gene3D" id="2.60.40.200">
    <property type="entry name" value="Superoxide dismutase, copper/zinc binding domain"/>
    <property type="match status" value="1"/>
</dbReference>
<dbReference type="InterPro" id="IPR001764">
    <property type="entry name" value="Glyco_hydro_3_N"/>
</dbReference>
<dbReference type="AlphaFoldDB" id="A0A2P6NVC6"/>
<keyword evidence="12" id="KW-0560">Oxidoreductase</keyword>
<comment type="similarity">
    <text evidence="5 19">Belongs to the glycosyl hydrolase 3 family.</text>
</comment>
<evidence type="ECO:0000256" key="5">
    <source>
        <dbReference type="ARBA" id="ARBA00005336"/>
    </source>
</evidence>
<evidence type="ECO:0000313" key="24">
    <source>
        <dbReference type="Proteomes" id="UP000241769"/>
    </source>
</evidence>
<keyword evidence="17" id="KW-0624">Polysaccharide degradation</keyword>
<dbReference type="InterPro" id="IPR050288">
    <property type="entry name" value="Cellulose_deg_GH3"/>
</dbReference>
<dbReference type="PROSITE" id="PS00775">
    <property type="entry name" value="GLYCOSYL_HYDROL_F3"/>
    <property type="match status" value="1"/>
</dbReference>
<dbReference type="Pfam" id="PF14310">
    <property type="entry name" value="Fn3-like"/>
    <property type="match status" value="1"/>
</dbReference>
<evidence type="ECO:0000256" key="13">
    <source>
        <dbReference type="ARBA" id="ARBA00023008"/>
    </source>
</evidence>
<dbReference type="PRINTS" id="PR00068">
    <property type="entry name" value="CUZNDISMTASE"/>
</dbReference>
<comment type="cofactor">
    <cofactor evidence="2">
        <name>Cu cation</name>
        <dbReference type="ChEBI" id="CHEBI:23378"/>
    </cofactor>
</comment>
<feature type="transmembrane region" description="Helical" evidence="21">
    <location>
        <begin position="271"/>
        <end position="291"/>
    </location>
</feature>
<dbReference type="Proteomes" id="UP000241769">
    <property type="component" value="Unassembled WGS sequence"/>
</dbReference>
<dbReference type="STRING" id="1890364.A0A2P6NVC6"/>
<feature type="region of interest" description="Disordered" evidence="20">
    <location>
        <begin position="334"/>
        <end position="358"/>
    </location>
</feature>
<feature type="compositionally biased region" description="Basic and acidic residues" evidence="20">
    <location>
        <begin position="347"/>
        <end position="357"/>
    </location>
</feature>
<comment type="caution">
    <text evidence="23">The sequence shown here is derived from an EMBL/GenBank/DDBJ whole genome shotgun (WGS) entry which is preliminary data.</text>
</comment>
<dbReference type="Pfam" id="PF00080">
    <property type="entry name" value="Sod_Cu"/>
    <property type="match status" value="1"/>
</dbReference>
<protein>
    <submittedName>
        <fullName evidence="23">Glycoside hydrolase family 3 protein</fullName>
    </submittedName>
</protein>
<dbReference type="Gene3D" id="3.20.20.300">
    <property type="entry name" value="Glycoside hydrolase, family 3, N-terminal domain"/>
    <property type="match status" value="1"/>
</dbReference>
<dbReference type="InterPro" id="IPR002772">
    <property type="entry name" value="Glyco_hydro_3_C"/>
</dbReference>
<evidence type="ECO:0000313" key="23">
    <source>
        <dbReference type="EMBL" id="PRP87808.1"/>
    </source>
</evidence>
<evidence type="ECO:0000256" key="3">
    <source>
        <dbReference type="ARBA" id="ARBA00001947"/>
    </source>
</evidence>
<evidence type="ECO:0000256" key="4">
    <source>
        <dbReference type="ARBA" id="ARBA00004987"/>
    </source>
</evidence>
<organism evidence="23 24">
    <name type="scientific">Planoprotostelium fungivorum</name>
    <dbReference type="NCBI Taxonomy" id="1890364"/>
    <lineage>
        <taxon>Eukaryota</taxon>
        <taxon>Amoebozoa</taxon>
        <taxon>Evosea</taxon>
        <taxon>Variosea</taxon>
        <taxon>Cavosteliida</taxon>
        <taxon>Cavosteliaceae</taxon>
        <taxon>Planoprotostelium</taxon>
    </lineage>
</organism>
<dbReference type="Gene3D" id="2.60.40.10">
    <property type="entry name" value="Immunoglobulins"/>
    <property type="match status" value="1"/>
</dbReference>
<dbReference type="EMBL" id="MDYQ01000017">
    <property type="protein sequence ID" value="PRP87808.1"/>
    <property type="molecule type" value="Genomic_DNA"/>
</dbReference>
<evidence type="ECO:0000256" key="18">
    <source>
        <dbReference type="ARBA" id="ARBA00049204"/>
    </source>
</evidence>
<keyword evidence="21" id="KW-0472">Membrane</keyword>
<dbReference type="Pfam" id="PF00933">
    <property type="entry name" value="Glyco_hydro_3"/>
    <property type="match status" value="1"/>
</dbReference>
<reference evidence="23 24" key="1">
    <citation type="journal article" date="2018" name="Genome Biol. Evol.">
        <title>Multiple Roots of Fruiting Body Formation in Amoebozoa.</title>
        <authorList>
            <person name="Hillmann F."/>
            <person name="Forbes G."/>
            <person name="Novohradska S."/>
            <person name="Ferling I."/>
            <person name="Riege K."/>
            <person name="Groth M."/>
            <person name="Westermann M."/>
            <person name="Marz M."/>
            <person name="Spaller T."/>
            <person name="Winckler T."/>
            <person name="Schaap P."/>
            <person name="Glockner G."/>
        </authorList>
    </citation>
    <scope>NUCLEOTIDE SEQUENCE [LARGE SCALE GENOMIC DNA]</scope>
    <source>
        <strain evidence="23 24">Jena</strain>
    </source>
</reference>
<keyword evidence="21" id="KW-0812">Transmembrane</keyword>
<evidence type="ECO:0000256" key="2">
    <source>
        <dbReference type="ARBA" id="ARBA00001935"/>
    </source>
</evidence>
<dbReference type="GO" id="GO:0046872">
    <property type="term" value="F:metal ion binding"/>
    <property type="evidence" value="ECO:0007669"/>
    <property type="project" value="UniProtKB-KW"/>
</dbReference>
<dbReference type="Gene3D" id="3.40.50.1700">
    <property type="entry name" value="Glycoside hydrolase family 3 C-terminal domain"/>
    <property type="match status" value="1"/>
</dbReference>
<feature type="domain" description="Fibronectin type III-like" evidence="22">
    <location>
        <begin position="1042"/>
        <end position="1111"/>
    </location>
</feature>
<keyword evidence="8 19" id="KW-0378">Hydrolase</keyword>
<dbReference type="InterPro" id="IPR036962">
    <property type="entry name" value="Glyco_hydro_3_N_sf"/>
</dbReference>
<dbReference type="SUPFAM" id="SSF52279">
    <property type="entry name" value="Beta-D-glucan exohydrolase, C-terminal domain"/>
    <property type="match status" value="1"/>
</dbReference>
<dbReference type="FunFam" id="3.40.50.1700:FF:000003">
    <property type="entry name" value="Probable beta-glucosidase"/>
    <property type="match status" value="1"/>
</dbReference>
<evidence type="ECO:0000256" key="6">
    <source>
        <dbReference type="ARBA" id="ARBA00010457"/>
    </source>
</evidence>
<keyword evidence="21" id="KW-1133">Transmembrane helix</keyword>
<dbReference type="SUPFAM" id="SSF51445">
    <property type="entry name" value="(Trans)glycosidases"/>
    <property type="match status" value="1"/>
</dbReference>
<dbReference type="GO" id="GO:0004784">
    <property type="term" value="F:superoxide dismutase activity"/>
    <property type="evidence" value="ECO:0007669"/>
    <property type="project" value="UniProtKB-EC"/>
</dbReference>
<evidence type="ECO:0000256" key="17">
    <source>
        <dbReference type="ARBA" id="ARBA00023326"/>
    </source>
</evidence>
<feature type="transmembrane region" description="Helical" evidence="21">
    <location>
        <begin position="367"/>
        <end position="386"/>
    </location>
</feature>
<dbReference type="InterPro" id="IPR013783">
    <property type="entry name" value="Ig-like_fold"/>
</dbReference>
<evidence type="ECO:0000256" key="21">
    <source>
        <dbReference type="SAM" id="Phobius"/>
    </source>
</evidence>
<evidence type="ECO:0000256" key="14">
    <source>
        <dbReference type="ARBA" id="ARBA00023157"/>
    </source>
</evidence>
<evidence type="ECO:0000256" key="15">
    <source>
        <dbReference type="ARBA" id="ARBA00023277"/>
    </source>
</evidence>
<comment type="similarity">
    <text evidence="6">Belongs to the Cu-Zn superoxide dismutase family.</text>
</comment>
<name>A0A2P6NVC6_9EUKA</name>
<dbReference type="InterPro" id="IPR001424">
    <property type="entry name" value="SOD_Cu_Zn_dom"/>
</dbReference>
<dbReference type="InterPro" id="IPR019800">
    <property type="entry name" value="Glyco_hydro_3_AS"/>
</dbReference>
<keyword evidence="10" id="KW-0049">Antioxidant</keyword>
<dbReference type="SUPFAM" id="SSF49329">
    <property type="entry name" value="Cu,Zn superoxide dismutase-like"/>
    <property type="match status" value="1"/>
</dbReference>
<dbReference type="PANTHER" id="PTHR42715">
    <property type="entry name" value="BETA-GLUCOSIDASE"/>
    <property type="match status" value="1"/>
</dbReference>
<feature type="compositionally biased region" description="Polar residues" evidence="20">
    <location>
        <begin position="335"/>
        <end position="345"/>
    </location>
</feature>
<keyword evidence="9" id="KW-0862">Zinc</keyword>
<comment type="catalytic activity">
    <reaction evidence="18">
        <text>2 superoxide + 2 H(+) = H2O2 + O2</text>
        <dbReference type="Rhea" id="RHEA:20696"/>
        <dbReference type="ChEBI" id="CHEBI:15378"/>
        <dbReference type="ChEBI" id="CHEBI:15379"/>
        <dbReference type="ChEBI" id="CHEBI:16240"/>
        <dbReference type="ChEBI" id="CHEBI:18421"/>
        <dbReference type="EC" id="1.15.1.1"/>
    </reaction>
</comment>
<dbReference type="FunFam" id="3.20.20.300:FF:000002">
    <property type="entry name" value="Probable beta-glucosidase"/>
    <property type="match status" value="1"/>
</dbReference>
<keyword evidence="7" id="KW-0479">Metal-binding</keyword>
<dbReference type="OrthoDB" id="25959at2759"/>
<dbReference type="InParanoid" id="A0A2P6NVC6"/>
<comment type="pathway">
    <text evidence="4">Glycan metabolism; cellulose degradation.</text>
</comment>